<dbReference type="eggNOG" id="ENOG502ZDXW">
    <property type="taxonomic scope" value="Bacteria"/>
</dbReference>
<dbReference type="RefSeq" id="WP_015948295.1">
    <property type="nucleotide sequence ID" value="NC_011768.1"/>
</dbReference>
<organism evidence="1 2">
    <name type="scientific">Desulfatibacillum aliphaticivorans</name>
    <dbReference type="NCBI Taxonomy" id="218208"/>
    <lineage>
        <taxon>Bacteria</taxon>
        <taxon>Pseudomonadati</taxon>
        <taxon>Thermodesulfobacteriota</taxon>
        <taxon>Desulfobacteria</taxon>
        <taxon>Desulfobacterales</taxon>
        <taxon>Desulfatibacillaceae</taxon>
        <taxon>Desulfatibacillum</taxon>
    </lineage>
</organism>
<protein>
    <submittedName>
        <fullName evidence="1">Uncharacterized protein</fullName>
    </submittedName>
</protein>
<accession>B8FC33</accession>
<dbReference type="EMBL" id="CP001322">
    <property type="protein sequence ID" value="ACL05238.1"/>
    <property type="molecule type" value="Genomic_DNA"/>
</dbReference>
<dbReference type="HOGENOM" id="CLU_1746657_0_0_7"/>
<reference evidence="1 2" key="1">
    <citation type="journal article" date="2012" name="Environ. Microbiol.">
        <title>The genome sequence of Desulfatibacillum alkenivorans AK-01: a blueprint for anaerobic alkane oxidation.</title>
        <authorList>
            <person name="Callaghan A.V."/>
            <person name="Morris B.E."/>
            <person name="Pereira I.A."/>
            <person name="McInerney M.J."/>
            <person name="Austin R.N."/>
            <person name="Groves J.T."/>
            <person name="Kukor J.J."/>
            <person name="Suflita J.M."/>
            <person name="Young L.Y."/>
            <person name="Zylstra G.J."/>
            <person name="Wawrik B."/>
        </authorList>
    </citation>
    <scope>NUCLEOTIDE SEQUENCE [LARGE SCALE GENOMIC DNA]</scope>
    <source>
        <strain evidence="1 2">AK-01</strain>
    </source>
</reference>
<keyword evidence="2" id="KW-1185">Reference proteome</keyword>
<name>B8FC33_DESAL</name>
<proteinExistence type="predicted"/>
<gene>
    <name evidence="1" type="ordered locus">Dalk_3550</name>
</gene>
<sequence length="149" mass="16480">MKTLLKAVQNALKAGLTETRDCDVFITPDEMHLPDAVKSPAIGIKDNGVRRKELAGRMVEVVRSVKIIPWVQMIKEETAVLGNWAAGQPGVLDLSEKIQFLLDEDLLGLAGCTEAFGENDGASETAFTTDAAWQRQELVFNYTFEEERP</sequence>
<evidence type="ECO:0000313" key="1">
    <source>
        <dbReference type="EMBL" id="ACL05238.1"/>
    </source>
</evidence>
<dbReference type="Proteomes" id="UP000000739">
    <property type="component" value="Chromosome"/>
</dbReference>
<dbReference type="KEGG" id="dal:Dalk_3550"/>
<dbReference type="AlphaFoldDB" id="B8FC33"/>
<evidence type="ECO:0000313" key="2">
    <source>
        <dbReference type="Proteomes" id="UP000000739"/>
    </source>
</evidence>